<dbReference type="Pfam" id="PF00756">
    <property type="entry name" value="Esterase"/>
    <property type="match status" value="1"/>
</dbReference>
<keyword evidence="2 3" id="KW-0378">Hydrolase</keyword>
<evidence type="ECO:0000313" key="3">
    <source>
        <dbReference type="EMBL" id="CAG7638356.1"/>
    </source>
</evidence>
<comment type="similarity">
    <text evidence="1">Belongs to the esterase D family.</text>
</comment>
<dbReference type="InterPro" id="IPR000801">
    <property type="entry name" value="Esterase-like"/>
</dbReference>
<comment type="caution">
    <text evidence="3">The sequence shown here is derived from an EMBL/GenBank/DDBJ whole genome shotgun (WGS) entry which is preliminary data.</text>
</comment>
<sequence>MSAEFEKLSMTCNPASEDREVTIPRTVQRVMRSRSGNRAYRISVAVPAEAAPSGGYPVIYVLDANSVFGTMTEAVRVQGRRPERTGVDPAIVVGIGYETDAPFADERYYDFTPPVSDAELPKRPDGKAWPEVGGAEAFLTFIEDELKPAIEGEFAIDASRQTIFGHSLGGLFVLHALFTRPGTFRTYIAGSPSIHWSKRLVMEEERAFAACLEDRRIGVNLLIAVGELERSHPSGMNRHAEEMADRLSALADAGLRVEFKQFEGEGHVSVLPGLISRALRFALAP</sequence>
<dbReference type="InterPro" id="IPR052558">
    <property type="entry name" value="Siderophore_Hydrolase_D"/>
</dbReference>
<evidence type="ECO:0000256" key="2">
    <source>
        <dbReference type="ARBA" id="ARBA00022801"/>
    </source>
</evidence>
<dbReference type="EMBL" id="CAJVAS010000019">
    <property type="protein sequence ID" value="CAG7638356.1"/>
    <property type="molecule type" value="Genomic_DNA"/>
</dbReference>
<dbReference type="RefSeq" id="WP_281426902.1">
    <property type="nucleotide sequence ID" value="NZ_CAJVAS010000019.1"/>
</dbReference>
<name>A0A916K6Z1_9BACL</name>
<proteinExistence type="inferred from homology"/>
<evidence type="ECO:0000313" key="4">
    <source>
        <dbReference type="Proteomes" id="UP000693672"/>
    </source>
</evidence>
<dbReference type="GO" id="GO:0016788">
    <property type="term" value="F:hydrolase activity, acting on ester bonds"/>
    <property type="evidence" value="ECO:0007669"/>
    <property type="project" value="TreeGrafter"/>
</dbReference>
<dbReference type="AlphaFoldDB" id="A0A916K6Z1"/>
<reference evidence="3" key="1">
    <citation type="submission" date="2021-06" db="EMBL/GenBank/DDBJ databases">
        <authorList>
            <person name="Criscuolo A."/>
        </authorList>
    </citation>
    <scope>NUCLEOTIDE SEQUENCE</scope>
    <source>
        <strain evidence="3">CIP111600</strain>
    </source>
</reference>
<organism evidence="3 4">
    <name type="scientific">Paenibacillus solanacearum</name>
    <dbReference type="NCBI Taxonomy" id="2048548"/>
    <lineage>
        <taxon>Bacteria</taxon>
        <taxon>Bacillati</taxon>
        <taxon>Bacillota</taxon>
        <taxon>Bacilli</taxon>
        <taxon>Bacillales</taxon>
        <taxon>Paenibacillaceae</taxon>
        <taxon>Paenibacillus</taxon>
    </lineage>
</organism>
<gene>
    <name evidence="3" type="primary">besA_1</name>
    <name evidence="3" type="ORF">PAESOLCIP111_03931</name>
</gene>
<accession>A0A916K6Z1</accession>
<dbReference type="EC" id="3.1.-.-" evidence="3"/>
<dbReference type="PANTHER" id="PTHR40841">
    <property type="entry name" value="SIDEROPHORE TRIACETYLFUSARININE C ESTERASE"/>
    <property type="match status" value="1"/>
</dbReference>
<protein>
    <submittedName>
        <fullName evidence="3">Ferri-bacillibactin esterase BesA</fullName>
        <ecNumber evidence="3">3.1.-.-</ecNumber>
    </submittedName>
</protein>
<keyword evidence="4" id="KW-1185">Reference proteome</keyword>
<evidence type="ECO:0000256" key="1">
    <source>
        <dbReference type="ARBA" id="ARBA00005622"/>
    </source>
</evidence>
<dbReference type="Proteomes" id="UP000693672">
    <property type="component" value="Unassembled WGS sequence"/>
</dbReference>
<dbReference type="PANTHER" id="PTHR40841:SF2">
    <property type="entry name" value="SIDEROPHORE-DEGRADING ESTERASE (EUROFUNG)"/>
    <property type="match status" value="1"/>
</dbReference>